<dbReference type="InterPro" id="IPR032710">
    <property type="entry name" value="NTF2-like_dom_sf"/>
</dbReference>
<comment type="caution">
    <text evidence="2">The sequence shown here is derived from an EMBL/GenBank/DDBJ whole genome shotgun (WGS) entry which is preliminary data.</text>
</comment>
<name>A0ABT3C9W7_9MYCO</name>
<dbReference type="InterPro" id="IPR037401">
    <property type="entry name" value="SnoaL-like"/>
</dbReference>
<evidence type="ECO:0000259" key="1">
    <source>
        <dbReference type="Pfam" id="PF12680"/>
    </source>
</evidence>
<dbReference type="Pfam" id="PF12680">
    <property type="entry name" value="SnoaL_2"/>
    <property type="match status" value="1"/>
</dbReference>
<dbReference type="SUPFAM" id="SSF54427">
    <property type="entry name" value="NTF2-like"/>
    <property type="match status" value="1"/>
</dbReference>
<dbReference type="Gene3D" id="3.10.450.50">
    <property type="match status" value="1"/>
</dbReference>
<proteinExistence type="predicted"/>
<dbReference type="EMBL" id="JACKTY010000020">
    <property type="protein sequence ID" value="MCV7226247.1"/>
    <property type="molecule type" value="Genomic_DNA"/>
</dbReference>
<evidence type="ECO:0000313" key="3">
    <source>
        <dbReference type="Proteomes" id="UP001526201"/>
    </source>
</evidence>
<gene>
    <name evidence="2" type="ORF">H7J73_09410</name>
</gene>
<evidence type="ECO:0000313" key="2">
    <source>
        <dbReference type="EMBL" id="MCV7226247.1"/>
    </source>
</evidence>
<keyword evidence="3" id="KW-1185">Reference proteome</keyword>
<protein>
    <submittedName>
        <fullName evidence="2">Nuclear transport factor 2 family protein</fullName>
    </submittedName>
</protein>
<accession>A0ABT3C9W7</accession>
<reference evidence="2 3" key="1">
    <citation type="journal article" date="2022" name="BMC Genomics">
        <title>Comparative genome analysis of mycobacteria focusing on tRNA and non-coding RNA.</title>
        <authorList>
            <person name="Behra P.R.K."/>
            <person name="Pettersson B.M.F."/>
            <person name="Ramesh M."/>
            <person name="Das S."/>
            <person name="Dasgupta S."/>
            <person name="Kirsebom L.A."/>
        </authorList>
    </citation>
    <scope>NUCLEOTIDE SEQUENCE [LARGE SCALE GENOMIC DNA]</scope>
    <source>
        <strain evidence="2 3">DSM 44078</strain>
    </source>
</reference>
<dbReference type="Proteomes" id="UP001526201">
    <property type="component" value="Unassembled WGS sequence"/>
</dbReference>
<organism evidence="2 3">
    <name type="scientific">Mycolicibacterium komossense</name>
    <dbReference type="NCBI Taxonomy" id="1779"/>
    <lineage>
        <taxon>Bacteria</taxon>
        <taxon>Bacillati</taxon>
        <taxon>Actinomycetota</taxon>
        <taxon>Actinomycetes</taxon>
        <taxon>Mycobacteriales</taxon>
        <taxon>Mycobacteriaceae</taxon>
        <taxon>Mycolicibacterium</taxon>
    </lineage>
</organism>
<feature type="domain" description="SnoaL-like" evidence="1">
    <location>
        <begin position="20"/>
        <end position="114"/>
    </location>
</feature>
<sequence>MSFSSSDEPAAPGLLSAITALRTAAENADGEALAGIVASDVIFHTPLTSRIRFEGREEVTALHRDIFAVIEGLSTTEPLTRGDTGVFTFSGHVRGLKLEAMNLVRVNDHGKIVEFTIFARPLPALATLFATLPPRVTARRRGRAKGALVAALATPLGLALRTADVLVPRLI</sequence>
<dbReference type="RefSeq" id="WP_264067068.1">
    <property type="nucleotide sequence ID" value="NZ_JACKTY010000020.1"/>
</dbReference>